<gene>
    <name evidence="2" type="ORF">J2W94_002283</name>
</gene>
<dbReference type="Gene3D" id="3.30.1150.10">
    <property type="match status" value="1"/>
</dbReference>
<keyword evidence="3" id="KW-1185">Reference proteome</keyword>
<name>A0ABU1RTA3_9GAMM</name>
<feature type="signal peptide" evidence="1">
    <location>
        <begin position="1"/>
        <end position="19"/>
    </location>
</feature>
<evidence type="ECO:0000256" key="1">
    <source>
        <dbReference type="SAM" id="SignalP"/>
    </source>
</evidence>
<accession>A0ABU1RTA3</accession>
<sequence>MKFAWIVVALLLCPAMAGAAERSEILKQVESSMLVTGTIETRADGTVSSTAIDKPEKLPAGVVDFVKKQVAAWKFEPVVIDGKAHPTRSPMSVRLVAKRLDDKNYSIGIRNANFGGTTPNEGEVLTGVKMTPPPYPQSVAMHGASGVVYVVVKVGKDGHVSDAIVEQVNLKTIGLESEMTSWRKSLSNAALQATRKWTFATPIKGELADDEFWLARVPVAFYMDKRFDVAYGKWEMYIPGVRQTIPWSDEDRPGFSPDGLADGGVYTLGKNDGPKLLTPLGGT</sequence>
<protein>
    <recommendedName>
        <fullName evidence="4">Energy transducer TonB</fullName>
    </recommendedName>
</protein>
<feature type="chain" id="PRO_5046943413" description="Energy transducer TonB" evidence="1">
    <location>
        <begin position="20"/>
        <end position="283"/>
    </location>
</feature>
<evidence type="ECO:0000313" key="3">
    <source>
        <dbReference type="Proteomes" id="UP001254759"/>
    </source>
</evidence>
<dbReference type="SUPFAM" id="SSF74653">
    <property type="entry name" value="TolA/TonB C-terminal domain"/>
    <property type="match status" value="1"/>
</dbReference>
<keyword evidence="1" id="KW-0732">Signal</keyword>
<comment type="caution">
    <text evidence="2">The sequence shown here is derived from an EMBL/GenBank/DDBJ whole genome shotgun (WGS) entry which is preliminary data.</text>
</comment>
<dbReference type="Proteomes" id="UP001254759">
    <property type="component" value="Unassembled WGS sequence"/>
</dbReference>
<evidence type="ECO:0000313" key="2">
    <source>
        <dbReference type="EMBL" id="MDR6841998.1"/>
    </source>
</evidence>
<organism evidence="2 3">
    <name type="scientific">Pseudoxanthomonas sacheonensis</name>
    <dbReference type="NCBI Taxonomy" id="443615"/>
    <lineage>
        <taxon>Bacteria</taxon>
        <taxon>Pseudomonadati</taxon>
        <taxon>Pseudomonadota</taxon>
        <taxon>Gammaproteobacteria</taxon>
        <taxon>Lysobacterales</taxon>
        <taxon>Lysobacteraceae</taxon>
        <taxon>Pseudoxanthomonas</taxon>
    </lineage>
</organism>
<evidence type="ECO:0008006" key="4">
    <source>
        <dbReference type="Google" id="ProtNLM"/>
    </source>
</evidence>
<reference evidence="2 3" key="1">
    <citation type="submission" date="2023-07" db="EMBL/GenBank/DDBJ databases">
        <title>Sorghum-associated microbial communities from plants grown in Nebraska, USA.</title>
        <authorList>
            <person name="Schachtman D."/>
        </authorList>
    </citation>
    <scope>NUCLEOTIDE SEQUENCE [LARGE SCALE GENOMIC DNA]</scope>
    <source>
        <strain evidence="2 3">BE107</strain>
    </source>
</reference>
<dbReference type="EMBL" id="JAVDTT010000002">
    <property type="protein sequence ID" value="MDR6841998.1"/>
    <property type="molecule type" value="Genomic_DNA"/>
</dbReference>
<dbReference type="RefSeq" id="WP_310093308.1">
    <property type="nucleotide sequence ID" value="NZ_JAVDTT010000002.1"/>
</dbReference>
<proteinExistence type="predicted"/>